<dbReference type="Proteomes" id="UP000656244">
    <property type="component" value="Unassembled WGS sequence"/>
</dbReference>
<organism evidence="3 4">
    <name type="scientific">Hyunsoonleella aquatilis</name>
    <dbReference type="NCBI Taxonomy" id="2762758"/>
    <lineage>
        <taxon>Bacteria</taxon>
        <taxon>Pseudomonadati</taxon>
        <taxon>Bacteroidota</taxon>
        <taxon>Flavobacteriia</taxon>
        <taxon>Flavobacteriales</taxon>
        <taxon>Flavobacteriaceae</taxon>
    </lineage>
</organism>
<comment type="caution">
    <text evidence="3">The sequence shown here is derived from an EMBL/GenBank/DDBJ whole genome shotgun (WGS) entry which is preliminary data.</text>
</comment>
<dbReference type="AlphaFoldDB" id="A0A923H786"/>
<reference evidence="3" key="1">
    <citation type="submission" date="2020-08" db="EMBL/GenBank/DDBJ databases">
        <title>Hyunsoonleella sp. strain SJ7 genome sequencing and assembly.</title>
        <authorList>
            <person name="Kim I."/>
        </authorList>
    </citation>
    <scope>NUCLEOTIDE SEQUENCE</scope>
    <source>
        <strain evidence="3">SJ7</strain>
    </source>
</reference>
<dbReference type="Pfam" id="PF14534">
    <property type="entry name" value="DUF4440"/>
    <property type="match status" value="1"/>
</dbReference>
<dbReference type="Gene3D" id="3.10.450.50">
    <property type="match status" value="1"/>
</dbReference>
<accession>A0A923H786</accession>
<feature type="signal peptide" evidence="1">
    <location>
        <begin position="1"/>
        <end position="18"/>
    </location>
</feature>
<sequence>MKKIVTLFCLLIFSISYAQTPENEDTKAINKVLKNARMAWSNNDIEGFMDSYWKSDSLAYYGKKGVTYGWHETLDHYQTYYPTAAYTGKLSFKINAINKIATDAYYVFGEYHIKRDIGNADGIFMLVFKKINGEWKIIADTSV</sequence>
<keyword evidence="1" id="KW-0732">Signal</keyword>
<dbReference type="InterPro" id="IPR032710">
    <property type="entry name" value="NTF2-like_dom_sf"/>
</dbReference>
<feature type="domain" description="DUF4440" evidence="2">
    <location>
        <begin position="39"/>
        <end position="137"/>
    </location>
</feature>
<name>A0A923H786_9FLAO</name>
<evidence type="ECO:0000259" key="2">
    <source>
        <dbReference type="Pfam" id="PF14534"/>
    </source>
</evidence>
<evidence type="ECO:0000256" key="1">
    <source>
        <dbReference type="SAM" id="SignalP"/>
    </source>
</evidence>
<dbReference type="SUPFAM" id="SSF54427">
    <property type="entry name" value="NTF2-like"/>
    <property type="match status" value="1"/>
</dbReference>
<gene>
    <name evidence="3" type="ORF">H7U19_01495</name>
</gene>
<protein>
    <submittedName>
        <fullName evidence="3">Nuclear transport factor 2 family protein</fullName>
    </submittedName>
</protein>
<dbReference type="EMBL" id="JACNMF010000001">
    <property type="protein sequence ID" value="MBC3757060.1"/>
    <property type="molecule type" value="Genomic_DNA"/>
</dbReference>
<evidence type="ECO:0000313" key="3">
    <source>
        <dbReference type="EMBL" id="MBC3757060.1"/>
    </source>
</evidence>
<dbReference type="InterPro" id="IPR027843">
    <property type="entry name" value="DUF4440"/>
</dbReference>
<feature type="chain" id="PRO_5036881356" evidence="1">
    <location>
        <begin position="19"/>
        <end position="143"/>
    </location>
</feature>
<evidence type="ECO:0000313" key="4">
    <source>
        <dbReference type="Proteomes" id="UP000656244"/>
    </source>
</evidence>
<keyword evidence="4" id="KW-1185">Reference proteome</keyword>
<dbReference type="RefSeq" id="WP_186558068.1">
    <property type="nucleotide sequence ID" value="NZ_JACNMF010000001.1"/>
</dbReference>
<proteinExistence type="predicted"/>